<dbReference type="Proteomes" id="UP000085678">
    <property type="component" value="Unplaced"/>
</dbReference>
<feature type="region of interest" description="Disordered" evidence="10">
    <location>
        <begin position="303"/>
        <end position="360"/>
    </location>
</feature>
<dbReference type="KEGG" id="lak:106151943"/>
<feature type="compositionally biased region" description="Pro residues" evidence="10">
    <location>
        <begin position="728"/>
        <end position="737"/>
    </location>
</feature>
<feature type="compositionally biased region" description="Basic and acidic residues" evidence="10">
    <location>
        <begin position="307"/>
        <end position="316"/>
    </location>
</feature>
<feature type="compositionally biased region" description="Basic and acidic residues" evidence="10">
    <location>
        <begin position="754"/>
        <end position="767"/>
    </location>
</feature>
<evidence type="ECO:0000256" key="3">
    <source>
        <dbReference type="ARBA" id="ARBA00010494"/>
    </source>
</evidence>
<dbReference type="GO" id="GO:0005814">
    <property type="term" value="C:centriole"/>
    <property type="evidence" value="ECO:0007669"/>
    <property type="project" value="UniProtKB-SubCell"/>
</dbReference>
<keyword evidence="6" id="KW-0493">Microtubule</keyword>
<evidence type="ECO:0000256" key="7">
    <source>
        <dbReference type="ARBA" id="ARBA00023212"/>
    </source>
</evidence>
<feature type="compositionally biased region" description="Pro residues" evidence="10">
    <location>
        <begin position="157"/>
        <end position="188"/>
    </location>
</feature>
<evidence type="ECO:0000256" key="9">
    <source>
        <dbReference type="ARBA" id="ARBA00045771"/>
    </source>
</evidence>
<feature type="compositionally biased region" description="Low complexity" evidence="10">
    <location>
        <begin position="770"/>
        <end position="785"/>
    </location>
</feature>
<dbReference type="GO" id="GO:0046600">
    <property type="term" value="P:negative regulation of centriole replication"/>
    <property type="evidence" value="ECO:0007669"/>
    <property type="project" value="InterPro"/>
</dbReference>
<evidence type="ECO:0000256" key="4">
    <source>
        <dbReference type="ARBA" id="ARBA00013508"/>
    </source>
</evidence>
<feature type="compositionally biased region" description="Low complexity" evidence="10">
    <location>
        <begin position="476"/>
        <end position="487"/>
    </location>
</feature>
<protein>
    <recommendedName>
        <fullName evidence="4">Nuclear protein MDM1</fullName>
    </recommendedName>
</protein>
<evidence type="ECO:0000256" key="1">
    <source>
        <dbReference type="ARBA" id="ARBA00004114"/>
    </source>
</evidence>
<comment type="similarity">
    <text evidence="3">Belongs to the MDM1 family.</text>
</comment>
<evidence type="ECO:0000313" key="11">
    <source>
        <dbReference type="Proteomes" id="UP000085678"/>
    </source>
</evidence>
<dbReference type="GO" id="GO:0005634">
    <property type="term" value="C:nucleus"/>
    <property type="evidence" value="ECO:0007669"/>
    <property type="project" value="UniProtKB-SubCell"/>
</dbReference>
<evidence type="ECO:0000256" key="8">
    <source>
        <dbReference type="ARBA" id="ARBA00023242"/>
    </source>
</evidence>
<name>A0A1S3H3X5_LINAN</name>
<gene>
    <name evidence="12" type="primary">LOC106151943</name>
</gene>
<feature type="compositionally biased region" description="Basic and acidic residues" evidence="10">
    <location>
        <begin position="193"/>
        <end position="206"/>
    </location>
</feature>
<evidence type="ECO:0000256" key="5">
    <source>
        <dbReference type="ARBA" id="ARBA00022490"/>
    </source>
</evidence>
<dbReference type="OrthoDB" id="9999940at2759"/>
<dbReference type="InParanoid" id="A0A1S3H3X5"/>
<keyword evidence="5" id="KW-0963">Cytoplasm</keyword>
<feature type="compositionally biased region" description="Basic and acidic residues" evidence="10">
    <location>
        <begin position="497"/>
        <end position="509"/>
    </location>
</feature>
<evidence type="ECO:0000313" key="12">
    <source>
        <dbReference type="RefSeq" id="XP_013380840.1"/>
    </source>
</evidence>
<accession>A0A1S3H3X5</accession>
<dbReference type="STRING" id="7574.A0A1S3H3X5"/>
<comment type="function">
    <text evidence="9">Microtubule-binding protein that negatively regulates centriole duplication. Binds to and stabilizes microtubules.</text>
</comment>
<feature type="region of interest" description="Disordered" evidence="10">
    <location>
        <begin position="398"/>
        <end position="432"/>
    </location>
</feature>
<evidence type="ECO:0000256" key="6">
    <source>
        <dbReference type="ARBA" id="ARBA00022701"/>
    </source>
</evidence>
<keyword evidence="7" id="KW-0206">Cytoskeleton</keyword>
<dbReference type="GO" id="GO:0008017">
    <property type="term" value="F:microtubule binding"/>
    <property type="evidence" value="ECO:0007669"/>
    <property type="project" value="InterPro"/>
</dbReference>
<dbReference type="InterPro" id="IPR029136">
    <property type="entry name" value="MDM1"/>
</dbReference>
<dbReference type="RefSeq" id="XP_013380840.1">
    <property type="nucleotide sequence ID" value="XM_013525386.1"/>
</dbReference>
<feature type="compositionally biased region" description="Basic and acidic residues" evidence="10">
    <location>
        <begin position="330"/>
        <end position="344"/>
    </location>
</feature>
<feature type="region of interest" description="Disordered" evidence="10">
    <location>
        <begin position="473"/>
        <end position="813"/>
    </location>
</feature>
<dbReference type="PANTHER" id="PTHR32078:SF1">
    <property type="entry name" value="NUCLEAR PROTEIN MDM1"/>
    <property type="match status" value="1"/>
</dbReference>
<feature type="region of interest" description="Disordered" evidence="10">
    <location>
        <begin position="119"/>
        <end position="250"/>
    </location>
</feature>
<proteinExistence type="inferred from homology"/>
<dbReference type="AlphaFoldDB" id="A0A1S3H3X5"/>
<dbReference type="Pfam" id="PF15501">
    <property type="entry name" value="MDM1"/>
    <property type="match status" value="1"/>
</dbReference>
<feature type="compositionally biased region" description="Pro residues" evidence="10">
    <location>
        <begin position="511"/>
        <end position="521"/>
    </location>
</feature>
<feature type="compositionally biased region" description="Basic and acidic residues" evidence="10">
    <location>
        <begin position="787"/>
        <end position="799"/>
    </location>
</feature>
<dbReference type="GO" id="GO:0005874">
    <property type="term" value="C:microtubule"/>
    <property type="evidence" value="ECO:0007669"/>
    <property type="project" value="UniProtKB-KW"/>
</dbReference>
<dbReference type="GeneID" id="106151943"/>
<comment type="subcellular location">
    <subcellularLocation>
        <location evidence="1">Cytoplasm</location>
        <location evidence="1">Cytoskeleton</location>
        <location evidence="1">Microtubule organizing center</location>
        <location evidence="1">Centrosome</location>
        <location evidence="1">Centriole</location>
    </subcellularLocation>
    <subcellularLocation>
        <location evidence="2">Nucleus</location>
    </subcellularLocation>
</comment>
<keyword evidence="11" id="KW-1185">Reference proteome</keyword>
<keyword evidence="8" id="KW-0539">Nucleus</keyword>
<feature type="compositionally biased region" description="Polar residues" evidence="10">
    <location>
        <begin position="551"/>
        <end position="562"/>
    </location>
</feature>
<evidence type="ECO:0000256" key="2">
    <source>
        <dbReference type="ARBA" id="ARBA00004123"/>
    </source>
</evidence>
<organism evidence="11 12">
    <name type="scientific">Lingula anatina</name>
    <name type="common">Brachiopod</name>
    <name type="synonym">Lingula unguis</name>
    <dbReference type="NCBI Taxonomy" id="7574"/>
    <lineage>
        <taxon>Eukaryota</taxon>
        <taxon>Metazoa</taxon>
        <taxon>Spiralia</taxon>
        <taxon>Lophotrochozoa</taxon>
        <taxon>Brachiopoda</taxon>
        <taxon>Linguliformea</taxon>
        <taxon>Lingulata</taxon>
        <taxon>Lingulida</taxon>
        <taxon>Linguloidea</taxon>
        <taxon>Lingulidae</taxon>
        <taxon>Lingula</taxon>
    </lineage>
</organism>
<dbReference type="PANTHER" id="PTHR32078">
    <property type="entry name" value="NUCLEAR PROTEIN MDM1"/>
    <property type="match status" value="1"/>
</dbReference>
<reference evidence="12" key="1">
    <citation type="submission" date="2025-08" db="UniProtKB">
        <authorList>
            <consortium name="RefSeq"/>
        </authorList>
    </citation>
    <scope>IDENTIFICATION</scope>
    <source>
        <tissue evidence="12">Gonads</tissue>
    </source>
</reference>
<feature type="compositionally biased region" description="Low complexity" evidence="10">
    <location>
        <begin position="622"/>
        <end position="653"/>
    </location>
</feature>
<sequence length="813" mass="91445">MPVRFKTDSEYRRSFKWNDSYHGATPTKEQLQPVAGLSSADLGQYSGGMYGIPTEPPLQRKKKPIPLTTTATTKYINGEYEPSGQRVEDEYTLIGDQTKFGQSIKYRNLKNDRRKALAKTFNVGGKRQAARLKNGTSSDEPGPAPAPKVNVDTGKPRVPPAPAIKSAPPPPPPTKFKPPPPQRPPPPKVQIDTGKKEPLRERREGMMNEFVQTDMEKGVADSGQEVPPDYAMKYRAGVPPPRPKNPKRVSEYQKEFSWKKPVESVPLLQAEQVVYNSSMDLPPYKSDNIPRTTEYNNQFKPWTDFYKPVEPKKTENGPEGGRKKHKMKRSKSEAELRLSPDKRPPAGIHQVTSPDDKRLVKESLNPQRIFFPHGKYRNYRSEYHSNFRPPWKYTYEDGAWRGANPPHIMPVKENESDPEAGQQPPPPSPGANWFAEVVELRKKAEEYRKRAQGTHFSREHLAQLLAQQAELWDQVSESSTLSALSLEQPAKKHRRKENKENEQPRESKRTAPPPRPPPPQGSEPVRRKLAWEKSEEDERASGIGSIASPEGTLTSGSMSDTEGTLGADDDDEGRIPTPRLRVEQVQRQSNVQRHHLDRTTPAVGGALLTSPPPRKRTPRKTPPQVQRSQPQSQPSRGRRSSSSTSNSTMSNQPPRKEGPPAVNGSSPTFGMPTRDSHMLIDDSVSYDRGMETKYVHSPQPSKARRDRPNSGSMHGRPMTAMPQKRQPQQPPNYPSPIPEQMGKTYAKPTLEALKAQERLGEWKKQDDDTLSTSTRSLASSCSLASEVLERARSRRDEFWGKQPGETGKENRAR</sequence>
<feature type="compositionally biased region" description="Basic and acidic residues" evidence="10">
    <location>
        <begin position="524"/>
        <end position="533"/>
    </location>
</feature>
<evidence type="ECO:0000256" key="10">
    <source>
        <dbReference type="SAM" id="MobiDB-lite"/>
    </source>
</evidence>